<name>A0A1X2IFB0_9FUNG</name>
<feature type="compositionally biased region" description="Pro residues" evidence="1">
    <location>
        <begin position="34"/>
        <end position="44"/>
    </location>
</feature>
<gene>
    <name evidence="2" type="ORF">BCR42DRAFT_415487</name>
</gene>
<feature type="region of interest" description="Disordered" evidence="1">
    <location>
        <begin position="578"/>
        <end position="602"/>
    </location>
</feature>
<dbReference type="Proteomes" id="UP000193560">
    <property type="component" value="Unassembled WGS sequence"/>
</dbReference>
<sequence>MNYYEADTEEGLDDHVQETDVPPLRSFPQQLNPTPSPSPSPPQQPTSLAVPIITDSYYTMDPLLNEDSNEDSDYSLDYEYLGPRHPVYREHNDADSDASDLSSNFYDDTTPSTSAQFIEGTTSTTASASAATGFDMWDEDPYSTNDFTWESNDMRLTHFIKAKHRRLLNTDKIAPWNSQTSFWRKEKGWPRQLPYSSTTTNHDQSANALCLVPTNYGLGEQLYGIYRDRIVECGRPWSSLPSSIKPVSKFTTNDKSSTTWLDSDAHHPTDATTATNTTTNATSDNSNMIPCSFDNNNSNTLTSSSISLPHHISGSSSSSSDGSKFCSTHISISLKRSSSSSATSLLPMAATASNNENEDDPTDSTTTSSIKSGSYINKFIPYTKYIKRSDFTPPTGQQHAYLNLGFEPLCLEHKYGYMAIGGLEGEFELYCCMDKDHPVKIWGTKFKGRDNIMLMTNAIQIVRWKRNTSSNPFSDSSNNDEDDVADDYDYFLLACMNEAGILVYKLPPHQQCLTKQQQSFGMKSANNTTTTAQLYAHLQSFDHLPINDAKVSPDGSKMVCVGDDGFIFMVNIYHRSANPTPSPSHTLESGTSTDMDAGDSTISFGSPVKLDIPVSLLHQTPSPEPTATTDPSASSSTNTEVEGHAHSFNKINNSNDDLGDGAYSSATPYSSQHVVWSHSSEYFAHTSDTHHRVLVWRASTLDILCSIDAAGYTYAIKFHPYLDGVLAFTNRYGYFHTVDLNQVLDRTMKKDQNSPSPPSLFEFDQQTTTYRGHICNAYCIKETKSSSLDSKASSSSSPASPLPINQNSHSCHYSAHHTNHLDARHEMTMIAFRGEKDRRLRILAKINGIQWSQDGCYLYVATKKRVLAYEFISWSQQYVHSLFGLAGQKIRQLLEKQHDEQQNEHHQHHHHHHYHYHHNHHHHQHRQQHEYHHQQNQQQQQKGHQERKRKKGSLLRDERKKRQGHGTPEQSSLFGKSEQRWHQQWSKIPQHIRHQVLNEVSLSTHW</sequence>
<dbReference type="SUPFAM" id="SSF50978">
    <property type="entry name" value="WD40 repeat-like"/>
    <property type="match status" value="1"/>
</dbReference>
<evidence type="ECO:0008006" key="4">
    <source>
        <dbReference type="Google" id="ProtNLM"/>
    </source>
</evidence>
<reference evidence="2 3" key="1">
    <citation type="submission" date="2016-07" db="EMBL/GenBank/DDBJ databases">
        <title>Pervasive Adenine N6-methylation of Active Genes in Fungi.</title>
        <authorList>
            <consortium name="DOE Joint Genome Institute"/>
            <person name="Mondo S.J."/>
            <person name="Dannebaum R.O."/>
            <person name="Kuo R.C."/>
            <person name="Labutti K."/>
            <person name="Haridas S."/>
            <person name="Kuo A."/>
            <person name="Salamov A."/>
            <person name="Ahrendt S.R."/>
            <person name="Lipzen A."/>
            <person name="Sullivan W."/>
            <person name="Andreopoulos W.B."/>
            <person name="Clum A."/>
            <person name="Lindquist E."/>
            <person name="Daum C."/>
            <person name="Ramamoorthy G.K."/>
            <person name="Gryganskyi A."/>
            <person name="Culley D."/>
            <person name="Magnuson J.K."/>
            <person name="James T.Y."/>
            <person name="O'Malley M.A."/>
            <person name="Stajich J.E."/>
            <person name="Spatafora J.W."/>
            <person name="Visel A."/>
            <person name="Grigoriev I.V."/>
        </authorList>
    </citation>
    <scope>NUCLEOTIDE SEQUENCE [LARGE SCALE GENOMIC DNA]</scope>
    <source>
        <strain evidence="2 3">NRRL 1336</strain>
    </source>
</reference>
<feature type="compositionally biased region" description="Polar residues" evidence="1">
    <location>
        <begin position="249"/>
        <end position="261"/>
    </location>
</feature>
<organism evidence="2 3">
    <name type="scientific">Absidia repens</name>
    <dbReference type="NCBI Taxonomy" id="90262"/>
    <lineage>
        <taxon>Eukaryota</taxon>
        <taxon>Fungi</taxon>
        <taxon>Fungi incertae sedis</taxon>
        <taxon>Mucoromycota</taxon>
        <taxon>Mucoromycotina</taxon>
        <taxon>Mucoromycetes</taxon>
        <taxon>Mucorales</taxon>
        <taxon>Cunninghamellaceae</taxon>
        <taxon>Absidia</taxon>
    </lineage>
</organism>
<evidence type="ECO:0000313" key="3">
    <source>
        <dbReference type="Proteomes" id="UP000193560"/>
    </source>
</evidence>
<feature type="region of interest" description="Disordered" evidence="1">
    <location>
        <begin position="1"/>
        <end position="48"/>
    </location>
</feature>
<comment type="caution">
    <text evidence="2">The sequence shown here is derived from an EMBL/GenBank/DDBJ whole genome shotgun (WGS) entry which is preliminary data.</text>
</comment>
<dbReference type="EMBL" id="MCGE01000012">
    <property type="protein sequence ID" value="ORZ15583.1"/>
    <property type="molecule type" value="Genomic_DNA"/>
</dbReference>
<protein>
    <recommendedName>
        <fullName evidence="4">WD40-repeat-containing domain protein</fullName>
    </recommendedName>
</protein>
<feature type="compositionally biased region" description="Acidic residues" evidence="1">
    <location>
        <begin position="1"/>
        <end position="12"/>
    </location>
</feature>
<feature type="region of interest" description="Disordered" evidence="1">
    <location>
        <begin position="897"/>
        <end position="982"/>
    </location>
</feature>
<dbReference type="AlphaFoldDB" id="A0A1X2IFB0"/>
<evidence type="ECO:0000256" key="1">
    <source>
        <dbReference type="SAM" id="MobiDB-lite"/>
    </source>
</evidence>
<feature type="compositionally biased region" description="Basic residues" evidence="1">
    <location>
        <begin position="906"/>
        <end position="926"/>
    </location>
</feature>
<keyword evidence="3" id="KW-1185">Reference proteome</keyword>
<dbReference type="OrthoDB" id="418169at2759"/>
<feature type="region of interest" description="Disordered" evidence="1">
    <location>
        <begin position="617"/>
        <end position="652"/>
    </location>
</feature>
<accession>A0A1X2IFB0</accession>
<evidence type="ECO:0000313" key="2">
    <source>
        <dbReference type="EMBL" id="ORZ15583.1"/>
    </source>
</evidence>
<feature type="compositionally biased region" description="Low complexity" evidence="1">
    <location>
        <begin position="625"/>
        <end position="637"/>
    </location>
</feature>
<proteinExistence type="predicted"/>
<feature type="region of interest" description="Disordered" evidence="1">
    <location>
        <begin position="248"/>
        <end position="286"/>
    </location>
</feature>
<feature type="compositionally biased region" description="Low complexity" evidence="1">
    <location>
        <begin position="270"/>
        <end position="286"/>
    </location>
</feature>
<dbReference type="InterPro" id="IPR036322">
    <property type="entry name" value="WD40_repeat_dom_sf"/>
</dbReference>